<protein>
    <submittedName>
        <fullName evidence="2">Uncharacterized protein</fullName>
    </submittedName>
</protein>
<organism evidence="2">
    <name type="scientific">hydrothermal vent metagenome</name>
    <dbReference type="NCBI Taxonomy" id="652676"/>
    <lineage>
        <taxon>unclassified sequences</taxon>
        <taxon>metagenomes</taxon>
        <taxon>ecological metagenomes</taxon>
    </lineage>
</organism>
<keyword evidence="1" id="KW-0812">Transmembrane</keyword>
<feature type="transmembrane region" description="Helical" evidence="1">
    <location>
        <begin position="20"/>
        <end position="40"/>
    </location>
</feature>
<gene>
    <name evidence="2" type="ORF">MNBD_NITROSPIRAE03-1947</name>
</gene>
<proteinExistence type="predicted"/>
<accession>A0A3B1CRN9</accession>
<keyword evidence="1" id="KW-0472">Membrane</keyword>
<evidence type="ECO:0000256" key="1">
    <source>
        <dbReference type="SAM" id="Phobius"/>
    </source>
</evidence>
<dbReference type="AlphaFoldDB" id="A0A3B1CRN9"/>
<keyword evidence="1" id="KW-1133">Transmembrane helix</keyword>
<name>A0A3B1CRN9_9ZZZZ</name>
<sequence>MVIVAEENLLRGSIFAKASHYFPFFFVFFDLSISIMAVIFNGGRRRGGILAFMVVLPIISRTKGNKCAGALTFENFLTGV</sequence>
<reference evidence="2" key="1">
    <citation type="submission" date="2018-06" db="EMBL/GenBank/DDBJ databases">
        <authorList>
            <person name="Zhirakovskaya E."/>
        </authorList>
    </citation>
    <scope>NUCLEOTIDE SEQUENCE</scope>
</reference>
<dbReference type="EMBL" id="UOGI01000096">
    <property type="protein sequence ID" value="VAX31012.1"/>
    <property type="molecule type" value="Genomic_DNA"/>
</dbReference>
<evidence type="ECO:0000313" key="2">
    <source>
        <dbReference type="EMBL" id="VAX31012.1"/>
    </source>
</evidence>